<comment type="similarity">
    <text evidence="2">Belongs to the auxin efflux carrier (TC 2.A.69) family.</text>
</comment>
<dbReference type="InterPro" id="IPR004776">
    <property type="entry name" value="Mem_transp_PIN-like"/>
</dbReference>
<feature type="transmembrane region" description="Helical" evidence="8">
    <location>
        <begin position="98"/>
        <end position="120"/>
    </location>
</feature>
<evidence type="ECO:0000256" key="2">
    <source>
        <dbReference type="ARBA" id="ARBA00010145"/>
    </source>
</evidence>
<feature type="transmembrane region" description="Helical" evidence="8">
    <location>
        <begin position="160"/>
        <end position="179"/>
    </location>
</feature>
<evidence type="ECO:0000256" key="7">
    <source>
        <dbReference type="ARBA" id="ARBA00023136"/>
    </source>
</evidence>
<evidence type="ECO:0000313" key="9">
    <source>
        <dbReference type="EMBL" id="CDL90303.1"/>
    </source>
</evidence>
<evidence type="ECO:0000256" key="8">
    <source>
        <dbReference type="SAM" id="Phobius"/>
    </source>
</evidence>
<dbReference type="RefSeq" id="WP_017895912.1">
    <property type="nucleotide sequence ID" value="NZ_CBXI010000005.1"/>
</dbReference>
<dbReference type="EMBL" id="CBXI010000005">
    <property type="protein sequence ID" value="CDL90303.1"/>
    <property type="molecule type" value="Genomic_DNA"/>
</dbReference>
<feature type="transmembrane region" description="Helical" evidence="8">
    <location>
        <begin position="34"/>
        <end position="54"/>
    </location>
</feature>
<evidence type="ECO:0000256" key="3">
    <source>
        <dbReference type="ARBA" id="ARBA00022448"/>
    </source>
</evidence>
<dbReference type="GeneID" id="29419801"/>
<dbReference type="Proteomes" id="UP000019482">
    <property type="component" value="Unassembled WGS sequence"/>
</dbReference>
<feature type="transmembrane region" description="Helical" evidence="8">
    <location>
        <begin position="286"/>
        <end position="306"/>
    </location>
</feature>
<keyword evidence="3" id="KW-0813">Transport</keyword>
<organism evidence="9 10">
    <name type="scientific">Clostridium tyrobutyricum DIVETGP</name>
    <dbReference type="NCBI Taxonomy" id="1408889"/>
    <lineage>
        <taxon>Bacteria</taxon>
        <taxon>Bacillati</taxon>
        <taxon>Bacillota</taxon>
        <taxon>Clostridia</taxon>
        <taxon>Eubacteriales</taxon>
        <taxon>Clostridiaceae</taxon>
        <taxon>Clostridium</taxon>
    </lineage>
</organism>
<name>W6N1X9_CLOTY</name>
<accession>W6N1X9</accession>
<dbReference type="InterPro" id="IPR038770">
    <property type="entry name" value="Na+/solute_symporter_sf"/>
</dbReference>
<keyword evidence="10" id="KW-1185">Reference proteome</keyword>
<feature type="transmembrane region" description="Helical" evidence="8">
    <location>
        <begin position="126"/>
        <end position="148"/>
    </location>
</feature>
<dbReference type="Gene3D" id="1.20.1530.20">
    <property type="match status" value="1"/>
</dbReference>
<evidence type="ECO:0000256" key="5">
    <source>
        <dbReference type="ARBA" id="ARBA00022692"/>
    </source>
</evidence>
<evidence type="ECO:0000256" key="1">
    <source>
        <dbReference type="ARBA" id="ARBA00004651"/>
    </source>
</evidence>
<gene>
    <name evidence="9" type="ORF">CTDIVETGP_0373</name>
</gene>
<feature type="transmembrane region" description="Helical" evidence="8">
    <location>
        <begin position="66"/>
        <end position="86"/>
    </location>
</feature>
<feature type="transmembrane region" description="Helical" evidence="8">
    <location>
        <begin position="6"/>
        <end position="22"/>
    </location>
</feature>
<dbReference type="Pfam" id="PF03547">
    <property type="entry name" value="Mem_trans"/>
    <property type="match status" value="2"/>
</dbReference>
<proteinExistence type="inferred from homology"/>
<keyword evidence="7 8" id="KW-0472">Membrane</keyword>
<sequence>MYLVLENVVILFVFIFLGYFLGKKEVIHTYCTSDLSNFLVKVALPITIFCSMIRPFEQSLLVESIHIFVIMIIFHIVCLFIGLAVVKICNIKTVQAGVWIFICMFSNNGFMGFPLSQSIYGNSGLFLMAIGNVVSNFLIFSVGVKLLIRGNNTVKLSGRQLFYNNINIAVVLGLIFYFTQWHIPEVVMKILKDLGNLTAPLSMIVVGLSISKSNVKEIFKNKKIYILTFMRLLIIPFITIVVVRMLPFGRTSLIPGLLILISALPAPSSVSIISEQYNTDTKTASQSIFMTTLFSLATIPLVMYFVK</sequence>
<feature type="transmembrane region" description="Helical" evidence="8">
    <location>
        <begin position="252"/>
        <end position="274"/>
    </location>
</feature>
<comment type="subcellular location">
    <subcellularLocation>
        <location evidence="1">Cell membrane</location>
        <topology evidence="1">Multi-pass membrane protein</topology>
    </subcellularLocation>
</comment>
<dbReference type="PANTHER" id="PTHR36838">
    <property type="entry name" value="AUXIN EFFLUX CARRIER FAMILY PROTEIN"/>
    <property type="match status" value="1"/>
</dbReference>
<evidence type="ECO:0000313" key="10">
    <source>
        <dbReference type="Proteomes" id="UP000019482"/>
    </source>
</evidence>
<feature type="transmembrane region" description="Helical" evidence="8">
    <location>
        <begin position="224"/>
        <end position="246"/>
    </location>
</feature>
<evidence type="ECO:0000256" key="6">
    <source>
        <dbReference type="ARBA" id="ARBA00022989"/>
    </source>
</evidence>
<keyword evidence="5 8" id="KW-0812">Transmembrane</keyword>
<dbReference type="OrthoDB" id="9798064at2"/>
<dbReference type="AlphaFoldDB" id="W6N1X9"/>
<evidence type="ECO:0000256" key="4">
    <source>
        <dbReference type="ARBA" id="ARBA00022475"/>
    </source>
</evidence>
<keyword evidence="4" id="KW-1003">Cell membrane</keyword>
<dbReference type="PANTHER" id="PTHR36838:SF1">
    <property type="entry name" value="SLR1864 PROTEIN"/>
    <property type="match status" value="1"/>
</dbReference>
<comment type="caution">
    <text evidence="9">The sequence shown here is derived from an EMBL/GenBank/DDBJ whole genome shotgun (WGS) entry which is preliminary data.</text>
</comment>
<reference evidence="9 10" key="1">
    <citation type="journal article" date="2015" name="Genome Announc.">
        <title>Draft Genome Sequence of Clostridium tyrobutyricum Strain DIVETGP, Isolated from Cow's Milk for Grana Padano Production.</title>
        <authorList>
            <person name="Soggiu A."/>
            <person name="Piras C."/>
            <person name="Gaiarsa S."/>
            <person name="Sassera D."/>
            <person name="Roncada P."/>
            <person name="Bendixen E."/>
            <person name="Brasca M."/>
            <person name="Bonizzi L."/>
        </authorList>
    </citation>
    <scope>NUCLEOTIDE SEQUENCE [LARGE SCALE GENOMIC DNA]</scope>
    <source>
        <strain evidence="9 10">DIVETGP</strain>
    </source>
</reference>
<protein>
    <submittedName>
        <fullName evidence="9">Malate permease</fullName>
    </submittedName>
</protein>
<feature type="transmembrane region" description="Helical" evidence="8">
    <location>
        <begin position="194"/>
        <end position="212"/>
    </location>
</feature>
<dbReference type="GO" id="GO:0005886">
    <property type="term" value="C:plasma membrane"/>
    <property type="evidence" value="ECO:0007669"/>
    <property type="project" value="UniProtKB-SubCell"/>
</dbReference>
<dbReference type="GO" id="GO:0055085">
    <property type="term" value="P:transmembrane transport"/>
    <property type="evidence" value="ECO:0007669"/>
    <property type="project" value="InterPro"/>
</dbReference>
<keyword evidence="6 8" id="KW-1133">Transmembrane helix</keyword>